<dbReference type="Pfam" id="PF00118">
    <property type="entry name" value="Cpn60_TCP1"/>
    <property type="match status" value="1"/>
</dbReference>
<evidence type="ECO:0000256" key="1">
    <source>
        <dbReference type="ARBA" id="ARBA00008020"/>
    </source>
</evidence>
<dbReference type="SUPFAM" id="SSF48592">
    <property type="entry name" value="GroEL equatorial domain-like"/>
    <property type="match status" value="1"/>
</dbReference>
<organism evidence="5 6">
    <name type="scientific">Eimeria tenella</name>
    <name type="common">Coccidian parasite</name>
    <dbReference type="NCBI Taxonomy" id="5802"/>
    <lineage>
        <taxon>Eukaryota</taxon>
        <taxon>Sar</taxon>
        <taxon>Alveolata</taxon>
        <taxon>Apicomplexa</taxon>
        <taxon>Conoidasida</taxon>
        <taxon>Coccidia</taxon>
        <taxon>Eucoccidiorida</taxon>
        <taxon>Eimeriorina</taxon>
        <taxon>Eimeriidae</taxon>
        <taxon>Eimeria</taxon>
    </lineage>
</organism>
<dbReference type="Gene3D" id="1.10.560.10">
    <property type="entry name" value="GroEL-like equatorial domain"/>
    <property type="match status" value="1"/>
</dbReference>
<dbReference type="PANTHER" id="PTHR11353">
    <property type="entry name" value="CHAPERONIN"/>
    <property type="match status" value="1"/>
</dbReference>
<dbReference type="InterPro" id="IPR017998">
    <property type="entry name" value="Chaperone_TCP-1"/>
</dbReference>
<dbReference type="InterPro" id="IPR027410">
    <property type="entry name" value="TCP-1-like_intermed_sf"/>
</dbReference>
<dbReference type="InterPro" id="IPR027409">
    <property type="entry name" value="GroEL-like_apical_dom_sf"/>
</dbReference>
<evidence type="ECO:0000256" key="3">
    <source>
        <dbReference type="ARBA" id="ARBA00022840"/>
    </source>
</evidence>
<dbReference type="GO" id="GO:0005524">
    <property type="term" value="F:ATP binding"/>
    <property type="evidence" value="ECO:0007669"/>
    <property type="project" value="UniProtKB-KW"/>
</dbReference>
<feature type="non-terminal residue" evidence="5">
    <location>
        <position position="1"/>
    </location>
</feature>
<protein>
    <submittedName>
        <fullName evidence="5">T-complex protein 1 subunit alpha, related</fullName>
    </submittedName>
</protein>
<sequence>DREVGDGTTSVVLLAAELLRLSVQLIKDDLHPTAVIAGYRLAMKESVRYLKSRLSLPLQKLEMDFLLSVAKTSLASKFIAAENNFFPQLCCRAVHAVKTVTEKGETKYPVDSISILKTHGKSARDSELVDGFALKASRAAQVPSLALRVGPLRMLCHGVYRQQSARAAQRMQRRQMVLF</sequence>
<dbReference type="Proteomes" id="UP000030747">
    <property type="component" value="Unassembled WGS sequence"/>
</dbReference>
<dbReference type="GO" id="GO:0140662">
    <property type="term" value="F:ATP-dependent protein folding chaperone"/>
    <property type="evidence" value="ECO:0007669"/>
    <property type="project" value="InterPro"/>
</dbReference>
<dbReference type="RefSeq" id="XP_013229999.1">
    <property type="nucleotide sequence ID" value="XM_013374545.1"/>
</dbReference>
<dbReference type="EMBL" id="HG674253">
    <property type="protein sequence ID" value="CDJ39244.1"/>
    <property type="molecule type" value="Genomic_DNA"/>
</dbReference>
<dbReference type="VEuPathDB" id="ToxoDB:ETH2_1305400"/>
<keyword evidence="2" id="KW-0547">Nucleotide-binding</keyword>
<keyword evidence="6" id="KW-1185">Reference proteome</keyword>
<keyword evidence="4" id="KW-0143">Chaperone</keyword>
<reference evidence="5" key="1">
    <citation type="submission" date="2013-10" db="EMBL/GenBank/DDBJ databases">
        <title>Genomic analysis of the causative agents of coccidiosis in chickens.</title>
        <authorList>
            <person name="Reid A.J."/>
            <person name="Blake D."/>
            <person name="Billington K."/>
            <person name="Browne H."/>
            <person name="Dunn M."/>
            <person name="Hung S."/>
            <person name="Kawahara F."/>
            <person name="Miranda-Saavedra D."/>
            <person name="Mourier T."/>
            <person name="Nagra H."/>
            <person name="Otto T.D."/>
            <person name="Rawlings N."/>
            <person name="Sanchez A."/>
            <person name="Sanders M."/>
            <person name="Subramaniam C."/>
            <person name="Tay Y."/>
            <person name="Dear P."/>
            <person name="Doerig C."/>
            <person name="Gruber A."/>
            <person name="Parkinson J."/>
            <person name="Shirley M."/>
            <person name="Wan K.L."/>
            <person name="Berriman M."/>
            <person name="Tomley F."/>
            <person name="Pain A."/>
        </authorList>
    </citation>
    <scope>NUCLEOTIDE SEQUENCE [LARGE SCALE GENOMIC DNA]</scope>
    <source>
        <strain evidence="5">Houghton</strain>
    </source>
</reference>
<name>U6KS96_EIMTE</name>
<proteinExistence type="inferred from homology"/>
<evidence type="ECO:0000313" key="6">
    <source>
        <dbReference type="Proteomes" id="UP000030747"/>
    </source>
</evidence>
<evidence type="ECO:0000313" key="5">
    <source>
        <dbReference type="EMBL" id="CDJ39244.1"/>
    </source>
</evidence>
<dbReference type="Gene3D" id="3.50.7.10">
    <property type="entry name" value="GroEL"/>
    <property type="match status" value="1"/>
</dbReference>
<dbReference type="InterPro" id="IPR027413">
    <property type="entry name" value="GROEL-like_equatorial_sf"/>
</dbReference>
<dbReference type="Gene3D" id="3.30.260.10">
    <property type="entry name" value="TCP-1-like chaperonin intermediate domain"/>
    <property type="match status" value="1"/>
</dbReference>
<evidence type="ECO:0000256" key="4">
    <source>
        <dbReference type="ARBA" id="ARBA00023186"/>
    </source>
</evidence>
<accession>U6KS96</accession>
<dbReference type="OrthoDB" id="347256at2759"/>
<dbReference type="GeneID" id="25256885"/>
<keyword evidence="3" id="KW-0067">ATP-binding</keyword>
<comment type="similarity">
    <text evidence="1">Belongs to the TCP-1 chaperonin family.</text>
</comment>
<reference evidence="5" key="2">
    <citation type="submission" date="2013-10" db="EMBL/GenBank/DDBJ databases">
        <authorList>
            <person name="Aslett M."/>
        </authorList>
    </citation>
    <scope>NUCLEOTIDE SEQUENCE [LARGE SCALE GENOMIC DNA]</scope>
    <source>
        <strain evidence="5">Houghton</strain>
    </source>
</reference>
<dbReference type="InterPro" id="IPR002423">
    <property type="entry name" value="Cpn60/GroEL/TCP-1"/>
</dbReference>
<gene>
    <name evidence="5" type="ORF">ETH_00039220</name>
</gene>
<dbReference type="AlphaFoldDB" id="U6KS96"/>
<evidence type="ECO:0000256" key="2">
    <source>
        <dbReference type="ARBA" id="ARBA00022741"/>
    </source>
</evidence>
<dbReference type="SUPFAM" id="SSF54849">
    <property type="entry name" value="GroEL-intermediate domain like"/>
    <property type="match status" value="1"/>
</dbReference>
<dbReference type="VEuPathDB" id="ToxoDB:ETH_00039220"/>